<evidence type="ECO:0000259" key="2">
    <source>
        <dbReference type="Pfam" id="PF13590"/>
    </source>
</evidence>
<dbReference type="Proteomes" id="UP000295741">
    <property type="component" value="Unassembled WGS sequence"/>
</dbReference>
<comment type="caution">
    <text evidence="3">The sequence shown here is derived from an EMBL/GenBank/DDBJ whole genome shotgun (WGS) entry which is preliminary data.</text>
</comment>
<dbReference type="Gene3D" id="3.30.160.670">
    <property type="match status" value="1"/>
</dbReference>
<keyword evidence="1" id="KW-0732">Signal</keyword>
<protein>
    <submittedName>
        <fullName evidence="3">Uncharacterized protein DUF4136</fullName>
    </submittedName>
</protein>
<dbReference type="AlphaFoldDB" id="A0A4R6IVJ9"/>
<gene>
    <name evidence="3" type="ORF">BC659_1960</name>
</gene>
<keyword evidence="4" id="KW-1185">Reference proteome</keyword>
<feature type="domain" description="DUF4136" evidence="2">
    <location>
        <begin position="25"/>
        <end position="179"/>
    </location>
</feature>
<organism evidence="3 4">
    <name type="scientific">Sediminibacterium goheungense</name>
    <dbReference type="NCBI Taxonomy" id="1086393"/>
    <lineage>
        <taxon>Bacteria</taxon>
        <taxon>Pseudomonadati</taxon>
        <taxon>Bacteroidota</taxon>
        <taxon>Chitinophagia</taxon>
        <taxon>Chitinophagales</taxon>
        <taxon>Chitinophagaceae</taxon>
        <taxon>Sediminibacterium</taxon>
    </lineage>
</organism>
<sequence>MKKLILPLFIIVSFAYCSSVRVFNTEVAADAEPSRYKTFGFYEVKASGDTIPSTFNERIRILKKAIQVEMEKKGYRFVTSGADLLVNIGIVVKQEIQTRQTNWQNDGRFTYMGQRNYSWKSEEIEVGRYREGTLTLHIIEADRHKMIWKGSMEGVIPEKSDPTGKTAGQALQRLFAVYPFTAG</sequence>
<dbReference type="OrthoDB" id="118896at2"/>
<evidence type="ECO:0000256" key="1">
    <source>
        <dbReference type="SAM" id="SignalP"/>
    </source>
</evidence>
<dbReference type="Pfam" id="PF13590">
    <property type="entry name" value="DUF4136"/>
    <property type="match status" value="1"/>
</dbReference>
<name>A0A4R6IVJ9_9BACT</name>
<reference evidence="3 4" key="1">
    <citation type="submission" date="2019-03" db="EMBL/GenBank/DDBJ databases">
        <title>Genomic Encyclopedia of Archaeal and Bacterial Type Strains, Phase II (KMG-II): from individual species to whole genera.</title>
        <authorList>
            <person name="Goeker M."/>
        </authorList>
    </citation>
    <scope>NUCLEOTIDE SEQUENCE [LARGE SCALE GENOMIC DNA]</scope>
    <source>
        <strain evidence="3 4">DSM 28323</strain>
    </source>
</reference>
<feature type="signal peptide" evidence="1">
    <location>
        <begin position="1"/>
        <end position="19"/>
    </location>
</feature>
<feature type="chain" id="PRO_5020235026" evidence="1">
    <location>
        <begin position="20"/>
        <end position="183"/>
    </location>
</feature>
<evidence type="ECO:0000313" key="3">
    <source>
        <dbReference type="EMBL" id="TDO26652.1"/>
    </source>
</evidence>
<dbReference type="EMBL" id="SNWP01000011">
    <property type="protein sequence ID" value="TDO26652.1"/>
    <property type="molecule type" value="Genomic_DNA"/>
</dbReference>
<evidence type="ECO:0000313" key="4">
    <source>
        <dbReference type="Proteomes" id="UP000295741"/>
    </source>
</evidence>
<accession>A0A4R6IVJ9</accession>
<dbReference type="InterPro" id="IPR025411">
    <property type="entry name" value="DUF4136"/>
</dbReference>
<proteinExistence type="predicted"/>
<dbReference type="RefSeq" id="WP_133474536.1">
    <property type="nucleotide sequence ID" value="NZ_SNWP01000011.1"/>
</dbReference>